<evidence type="ECO:0000313" key="3">
    <source>
        <dbReference type="Proteomes" id="UP000009183"/>
    </source>
</evidence>
<dbReference type="Proteomes" id="UP000009183">
    <property type="component" value="Chromosome 18"/>
</dbReference>
<keyword evidence="1" id="KW-0732">Signal</keyword>
<protein>
    <submittedName>
        <fullName evidence="2">Uncharacterized protein</fullName>
    </submittedName>
</protein>
<dbReference type="AlphaFoldDB" id="D7SMW2"/>
<feature type="chain" id="PRO_5003106107" evidence="1">
    <location>
        <begin position="17"/>
        <end position="61"/>
    </location>
</feature>
<proteinExistence type="predicted"/>
<name>D7SMW2_VITVI</name>
<reference evidence="3" key="1">
    <citation type="journal article" date="2007" name="Nature">
        <title>The grapevine genome sequence suggests ancestral hexaploidization in major angiosperm phyla.</title>
        <authorList>
            <consortium name="The French-Italian Public Consortium for Grapevine Genome Characterization."/>
            <person name="Jaillon O."/>
            <person name="Aury J.-M."/>
            <person name="Noel B."/>
            <person name="Policriti A."/>
            <person name="Clepet C."/>
            <person name="Casagrande A."/>
            <person name="Choisne N."/>
            <person name="Aubourg S."/>
            <person name="Vitulo N."/>
            <person name="Jubin C."/>
            <person name="Vezzi A."/>
            <person name="Legeai F."/>
            <person name="Hugueney P."/>
            <person name="Dasilva C."/>
            <person name="Horner D."/>
            <person name="Mica E."/>
            <person name="Jublot D."/>
            <person name="Poulain J."/>
            <person name="Bruyere C."/>
            <person name="Billault A."/>
            <person name="Segurens B."/>
            <person name="Gouyvenoux M."/>
            <person name="Ugarte E."/>
            <person name="Cattonaro F."/>
            <person name="Anthouard V."/>
            <person name="Vico V."/>
            <person name="Del Fabbro C."/>
            <person name="Alaux M."/>
            <person name="Di Gaspero G."/>
            <person name="Dumas V."/>
            <person name="Felice N."/>
            <person name="Paillard S."/>
            <person name="Juman I."/>
            <person name="Moroldo M."/>
            <person name="Scalabrin S."/>
            <person name="Canaguier A."/>
            <person name="Le Clainche I."/>
            <person name="Malacrida G."/>
            <person name="Durand E."/>
            <person name="Pesole G."/>
            <person name="Laucou V."/>
            <person name="Chatelet P."/>
            <person name="Merdinoglu D."/>
            <person name="Delledonne M."/>
            <person name="Pezzotti M."/>
            <person name="Lecharny A."/>
            <person name="Scarpelli C."/>
            <person name="Artiguenave F."/>
            <person name="Pe M.E."/>
            <person name="Valle G."/>
            <person name="Morgante M."/>
            <person name="Caboche M."/>
            <person name="Adam-Blondon A.-F."/>
            <person name="Weissenbach J."/>
            <person name="Quetier F."/>
            <person name="Wincker P."/>
        </authorList>
    </citation>
    <scope>NUCLEOTIDE SEQUENCE [LARGE SCALE GENOMIC DNA]</scope>
    <source>
        <strain evidence="3">cv. Pinot noir / PN40024</strain>
    </source>
</reference>
<evidence type="ECO:0000313" key="2">
    <source>
        <dbReference type="EMBL" id="CBI16991.3"/>
    </source>
</evidence>
<dbReference type="EMBL" id="FN594956">
    <property type="protein sequence ID" value="CBI16991.3"/>
    <property type="molecule type" value="Genomic_DNA"/>
</dbReference>
<gene>
    <name evidence="2" type="ordered locus">VIT_18s0089g00890</name>
</gene>
<sequence>MILVIMILFVASFVRSAVRNPFKIMAYCLDISLKKCFDIIFWNVLYSEKVTFGGIIFKLII</sequence>
<accession>D7SMW2</accession>
<organism evidence="2 3">
    <name type="scientific">Vitis vinifera</name>
    <name type="common">Grape</name>
    <dbReference type="NCBI Taxonomy" id="29760"/>
    <lineage>
        <taxon>Eukaryota</taxon>
        <taxon>Viridiplantae</taxon>
        <taxon>Streptophyta</taxon>
        <taxon>Embryophyta</taxon>
        <taxon>Tracheophyta</taxon>
        <taxon>Spermatophyta</taxon>
        <taxon>Magnoliopsida</taxon>
        <taxon>eudicotyledons</taxon>
        <taxon>Gunneridae</taxon>
        <taxon>Pentapetalae</taxon>
        <taxon>rosids</taxon>
        <taxon>Vitales</taxon>
        <taxon>Vitaceae</taxon>
        <taxon>Viteae</taxon>
        <taxon>Vitis</taxon>
    </lineage>
</organism>
<dbReference type="PaxDb" id="29760-VIT_18s0089g00890.t01"/>
<keyword evidence="3" id="KW-1185">Reference proteome</keyword>
<dbReference type="InParanoid" id="D7SMW2"/>
<dbReference type="HOGENOM" id="CLU_2927314_0_0_1"/>
<evidence type="ECO:0000256" key="1">
    <source>
        <dbReference type="SAM" id="SignalP"/>
    </source>
</evidence>
<feature type="signal peptide" evidence="1">
    <location>
        <begin position="1"/>
        <end position="16"/>
    </location>
</feature>